<accession>A0AAD4IIV6</accession>
<dbReference type="AlphaFoldDB" id="A0AAD4IIV6"/>
<evidence type="ECO:0000313" key="1">
    <source>
        <dbReference type="EMBL" id="KAG9195314.1"/>
    </source>
</evidence>
<organism evidence="1 2">
    <name type="scientific">Alternaria panax</name>
    <dbReference type="NCBI Taxonomy" id="48097"/>
    <lineage>
        <taxon>Eukaryota</taxon>
        <taxon>Fungi</taxon>
        <taxon>Dikarya</taxon>
        <taxon>Ascomycota</taxon>
        <taxon>Pezizomycotina</taxon>
        <taxon>Dothideomycetes</taxon>
        <taxon>Pleosporomycetidae</taxon>
        <taxon>Pleosporales</taxon>
        <taxon>Pleosporineae</taxon>
        <taxon>Pleosporaceae</taxon>
        <taxon>Alternaria</taxon>
        <taxon>Alternaria sect. Panax</taxon>
    </lineage>
</organism>
<comment type="caution">
    <text evidence="1">The sequence shown here is derived from an EMBL/GenBank/DDBJ whole genome shotgun (WGS) entry which is preliminary data.</text>
</comment>
<proteinExistence type="predicted"/>
<dbReference type="Proteomes" id="UP001199106">
    <property type="component" value="Unassembled WGS sequence"/>
</dbReference>
<sequence length="232" mass="25780">MTFNQECLESSRAALVAHMRASAQFNKKGQEDFWSGYVHWSVLQAPFTPFIVIFCNAIQKADTSDVDYDLNSLTEFVASLESCRTISEGADKLYKMCRLFLRVTKLYVAAKRQDAASRSQGVPQNKNSRYYTTVDGTQLDLSTMSQFDPYLSALGLMPETAWPTTTYSAAPTSASMNPFGEAQSIHGTNDPGLGFGAPQGNQNPMQEWFSGSRYLLNMMEPGDDLQMPDLDL</sequence>
<keyword evidence="2" id="KW-1185">Reference proteome</keyword>
<evidence type="ECO:0000313" key="2">
    <source>
        <dbReference type="Proteomes" id="UP001199106"/>
    </source>
</evidence>
<reference evidence="1" key="1">
    <citation type="submission" date="2021-07" db="EMBL/GenBank/DDBJ databases">
        <title>Genome Resource of American Ginseng Black Spot Pathogen Alternaria panax.</title>
        <authorList>
            <person name="Qiu C."/>
            <person name="Wang W."/>
            <person name="Liu Z."/>
        </authorList>
    </citation>
    <scope>NUCLEOTIDE SEQUENCE</scope>
    <source>
        <strain evidence="1">BNCC115425</strain>
    </source>
</reference>
<dbReference type="EMBL" id="JAANER010000001">
    <property type="protein sequence ID" value="KAG9195314.1"/>
    <property type="molecule type" value="Genomic_DNA"/>
</dbReference>
<protein>
    <submittedName>
        <fullName evidence="1">Uncharacterized protein</fullName>
    </submittedName>
</protein>
<name>A0AAD4IIV6_9PLEO</name>
<gene>
    <name evidence="1" type="ORF">G6011_00435</name>
</gene>